<dbReference type="Pfam" id="PF00583">
    <property type="entry name" value="Acetyltransf_1"/>
    <property type="match status" value="1"/>
</dbReference>
<feature type="domain" description="N-acetyltransferase" evidence="3">
    <location>
        <begin position="7"/>
        <end position="173"/>
    </location>
</feature>
<evidence type="ECO:0000256" key="2">
    <source>
        <dbReference type="ARBA" id="ARBA00023315"/>
    </source>
</evidence>
<dbReference type="EC" id="2.3.1.-" evidence="4"/>
<organism evidence="4 5">
    <name type="scientific">Paenibacillus vulneris</name>
    <dbReference type="NCBI Taxonomy" id="1133364"/>
    <lineage>
        <taxon>Bacteria</taxon>
        <taxon>Bacillati</taxon>
        <taxon>Bacillota</taxon>
        <taxon>Bacilli</taxon>
        <taxon>Bacillales</taxon>
        <taxon>Paenibacillaceae</taxon>
        <taxon>Paenibacillus</taxon>
    </lineage>
</organism>
<dbReference type="PROSITE" id="PS51186">
    <property type="entry name" value="GNAT"/>
    <property type="match status" value="1"/>
</dbReference>
<dbReference type="PANTHER" id="PTHR43420">
    <property type="entry name" value="ACETYLTRANSFERASE"/>
    <property type="match status" value="1"/>
</dbReference>
<dbReference type="InterPro" id="IPR050680">
    <property type="entry name" value="YpeA/RimI_acetyltransf"/>
</dbReference>
<keyword evidence="1 4" id="KW-0808">Transferase</keyword>
<evidence type="ECO:0000256" key="1">
    <source>
        <dbReference type="ARBA" id="ARBA00022679"/>
    </source>
</evidence>
<gene>
    <name evidence="4" type="ORF">ACFQ4B_26000</name>
</gene>
<evidence type="ECO:0000259" key="3">
    <source>
        <dbReference type="PROSITE" id="PS51186"/>
    </source>
</evidence>
<comment type="caution">
    <text evidence="4">The sequence shown here is derived from an EMBL/GenBank/DDBJ whole genome shotgun (WGS) entry which is preliminary data.</text>
</comment>
<evidence type="ECO:0000313" key="5">
    <source>
        <dbReference type="Proteomes" id="UP001597180"/>
    </source>
</evidence>
<dbReference type="GO" id="GO:0016746">
    <property type="term" value="F:acyltransferase activity"/>
    <property type="evidence" value="ECO:0007669"/>
    <property type="project" value="UniProtKB-KW"/>
</dbReference>
<evidence type="ECO:0000313" key="4">
    <source>
        <dbReference type="EMBL" id="MFD1223579.1"/>
    </source>
</evidence>
<dbReference type="InterPro" id="IPR016181">
    <property type="entry name" value="Acyl_CoA_acyltransferase"/>
</dbReference>
<sequence>MRNGQDMQIEQIGDNELDSITELYNDVTRHMRQQGIDQWDQYYPTKPVFQNDLLNGHLYGIRKDGQWIGAVAVNEEQDTAFEGLPWQDPSGSWMVIHRLAVRPDYQGRGIGKKLLLFAEAEAVKKGYTSIRLDAYSANPSAVGMYEKAGYNRIGEVRYPFRKHPFHVYEKMIPSELRPY</sequence>
<name>A0ABW3UVR9_9BACL</name>
<dbReference type="InterPro" id="IPR000182">
    <property type="entry name" value="GNAT_dom"/>
</dbReference>
<dbReference type="Gene3D" id="3.40.630.30">
    <property type="match status" value="1"/>
</dbReference>
<keyword evidence="2 4" id="KW-0012">Acyltransferase</keyword>
<dbReference type="RefSeq" id="WP_079912895.1">
    <property type="nucleotide sequence ID" value="NZ_BAABJG010000024.1"/>
</dbReference>
<protein>
    <submittedName>
        <fullName evidence="4">GNAT family N-acetyltransferase</fullName>
        <ecNumber evidence="4">2.3.1.-</ecNumber>
    </submittedName>
</protein>
<dbReference type="Proteomes" id="UP001597180">
    <property type="component" value="Unassembled WGS sequence"/>
</dbReference>
<keyword evidence="5" id="KW-1185">Reference proteome</keyword>
<dbReference type="PANTHER" id="PTHR43420:SF47">
    <property type="entry name" value="N-ACETYLTRANSFERASE DOMAIN-CONTAINING PROTEIN"/>
    <property type="match status" value="1"/>
</dbReference>
<dbReference type="CDD" id="cd04301">
    <property type="entry name" value="NAT_SF"/>
    <property type="match status" value="1"/>
</dbReference>
<reference evidence="5" key="1">
    <citation type="journal article" date="2019" name="Int. J. Syst. Evol. Microbiol.">
        <title>The Global Catalogue of Microorganisms (GCM) 10K type strain sequencing project: providing services to taxonomists for standard genome sequencing and annotation.</title>
        <authorList>
            <consortium name="The Broad Institute Genomics Platform"/>
            <consortium name="The Broad Institute Genome Sequencing Center for Infectious Disease"/>
            <person name="Wu L."/>
            <person name="Ma J."/>
        </authorList>
    </citation>
    <scope>NUCLEOTIDE SEQUENCE [LARGE SCALE GENOMIC DNA]</scope>
    <source>
        <strain evidence="5">CCUG 53270</strain>
    </source>
</reference>
<dbReference type="EMBL" id="JBHTLU010000035">
    <property type="protein sequence ID" value="MFD1223579.1"/>
    <property type="molecule type" value="Genomic_DNA"/>
</dbReference>
<dbReference type="SUPFAM" id="SSF55729">
    <property type="entry name" value="Acyl-CoA N-acyltransferases (Nat)"/>
    <property type="match status" value="1"/>
</dbReference>
<accession>A0ABW3UVR9</accession>
<proteinExistence type="predicted"/>